<feature type="compositionally biased region" description="Basic and acidic residues" evidence="1">
    <location>
        <begin position="37"/>
        <end position="79"/>
    </location>
</feature>
<gene>
    <name evidence="3" type="ORF">HETSPECPRED_004855</name>
</gene>
<sequence>MPLHLLGKKSWNVYNADNIAKVKRDEAAAAAREAEEEQRMQEVDAERRIQILRGNRPDPLPETHESAETAHNTSHDRRPERKRRRLAGEDDTDRDLRIAKENSEAAARCTQALATTNKKIDAPLTDSKGHINLFPEEGPKRKAPKNAEAEAEASKKKKDYEDQYTMRFSNAAGFKESIGQKPWYSSAGNIQTGEDAEEPVSKDVWGNEDPRRKERARMRLVSDDPMAMIHKGVSDLRQVERERKKWQAERDKEMDELAEMERRHRKKKRRTAEEEGFDGFSLEGSQGKTEHLKSRRHRHRSQDQSQDRSSHRRHHHRHRDRSHERSERHSEPQSLGEARSARRQSPTQNLKSRRSLQVPTPPNENVGWEKSSSSRYSSQFAHC</sequence>
<dbReference type="SMART" id="SM01083">
    <property type="entry name" value="Cir_N"/>
    <property type="match status" value="1"/>
</dbReference>
<evidence type="ECO:0000256" key="1">
    <source>
        <dbReference type="SAM" id="MobiDB-lite"/>
    </source>
</evidence>
<feature type="domain" description="CBF1-interacting co-repressor CIR N-terminal" evidence="2">
    <location>
        <begin position="10"/>
        <end position="46"/>
    </location>
</feature>
<name>A0A8H3EJ81_9LECA</name>
<dbReference type="Pfam" id="PF10197">
    <property type="entry name" value="Cir_N"/>
    <property type="match status" value="1"/>
</dbReference>
<dbReference type="InterPro" id="IPR039875">
    <property type="entry name" value="LENG1-like"/>
</dbReference>
<feature type="compositionally biased region" description="Basic and acidic residues" evidence="1">
    <location>
        <begin position="137"/>
        <end position="161"/>
    </location>
</feature>
<dbReference type="Proteomes" id="UP000664521">
    <property type="component" value="Unassembled WGS sequence"/>
</dbReference>
<feature type="compositionally biased region" description="Polar residues" evidence="1">
    <location>
        <begin position="343"/>
        <end position="358"/>
    </location>
</feature>
<feature type="region of interest" description="Disordered" evidence="1">
    <location>
        <begin position="185"/>
        <end position="383"/>
    </location>
</feature>
<reference evidence="3" key="1">
    <citation type="submission" date="2021-03" db="EMBL/GenBank/DDBJ databases">
        <authorList>
            <person name="Tagirdzhanova G."/>
        </authorList>
    </citation>
    <scope>NUCLEOTIDE SEQUENCE</scope>
</reference>
<organism evidence="3 4">
    <name type="scientific">Heterodermia speciosa</name>
    <dbReference type="NCBI Taxonomy" id="116794"/>
    <lineage>
        <taxon>Eukaryota</taxon>
        <taxon>Fungi</taxon>
        <taxon>Dikarya</taxon>
        <taxon>Ascomycota</taxon>
        <taxon>Pezizomycotina</taxon>
        <taxon>Lecanoromycetes</taxon>
        <taxon>OSLEUM clade</taxon>
        <taxon>Lecanoromycetidae</taxon>
        <taxon>Caliciales</taxon>
        <taxon>Physciaceae</taxon>
        <taxon>Heterodermia</taxon>
    </lineage>
</organism>
<evidence type="ECO:0000259" key="2">
    <source>
        <dbReference type="SMART" id="SM01083"/>
    </source>
</evidence>
<dbReference type="PANTHER" id="PTHR22093">
    <property type="entry name" value="LEUKOCYTE RECEPTOR CLUSTER LRC MEMBER 1"/>
    <property type="match status" value="1"/>
</dbReference>
<dbReference type="PANTHER" id="PTHR22093:SF0">
    <property type="entry name" value="LEUKOCYTE RECEPTOR CLUSTER MEMBER 1"/>
    <property type="match status" value="1"/>
</dbReference>
<accession>A0A8H3EJ81</accession>
<protein>
    <recommendedName>
        <fullName evidence="2">CBF1-interacting co-repressor CIR N-terminal domain-containing protein</fullName>
    </recommendedName>
</protein>
<dbReference type="InterPro" id="IPR019339">
    <property type="entry name" value="CIR_N_dom"/>
</dbReference>
<feature type="compositionally biased region" description="Polar residues" evidence="1">
    <location>
        <begin position="370"/>
        <end position="383"/>
    </location>
</feature>
<evidence type="ECO:0000313" key="3">
    <source>
        <dbReference type="EMBL" id="CAF9905042.1"/>
    </source>
</evidence>
<feature type="compositionally biased region" description="Basic and acidic residues" evidence="1">
    <location>
        <begin position="321"/>
        <end position="331"/>
    </location>
</feature>
<feature type="compositionally biased region" description="Basic and acidic residues" evidence="1">
    <location>
        <begin position="232"/>
        <end position="262"/>
    </location>
</feature>
<evidence type="ECO:0000313" key="4">
    <source>
        <dbReference type="Proteomes" id="UP000664521"/>
    </source>
</evidence>
<feature type="compositionally biased region" description="Basic and acidic residues" evidence="1">
    <location>
        <begin position="94"/>
        <end position="103"/>
    </location>
</feature>
<feature type="region of interest" description="Disordered" evidence="1">
    <location>
        <begin position="120"/>
        <end position="161"/>
    </location>
</feature>
<dbReference type="AlphaFoldDB" id="A0A8H3EJ81"/>
<keyword evidence="4" id="KW-1185">Reference proteome</keyword>
<dbReference type="EMBL" id="CAJPDS010000003">
    <property type="protein sequence ID" value="CAF9905042.1"/>
    <property type="molecule type" value="Genomic_DNA"/>
</dbReference>
<feature type="region of interest" description="Disordered" evidence="1">
    <location>
        <begin position="32"/>
        <end position="106"/>
    </location>
</feature>
<comment type="caution">
    <text evidence="3">The sequence shown here is derived from an EMBL/GenBank/DDBJ whole genome shotgun (WGS) entry which is preliminary data.</text>
</comment>
<feature type="compositionally biased region" description="Basic residues" evidence="1">
    <location>
        <begin position="310"/>
        <end position="320"/>
    </location>
</feature>
<proteinExistence type="predicted"/>
<dbReference type="OrthoDB" id="2159131at2759"/>